<feature type="transmembrane region" description="Helical" evidence="9">
    <location>
        <begin position="405"/>
        <end position="430"/>
    </location>
</feature>
<feature type="domain" description="MrpA C-terminal/MbhD" evidence="12">
    <location>
        <begin position="609"/>
        <end position="673"/>
    </location>
</feature>
<feature type="transmembrane region" description="Helical" evidence="9">
    <location>
        <begin position="688"/>
        <end position="708"/>
    </location>
</feature>
<feature type="transmembrane region" description="Helical" evidence="9">
    <location>
        <begin position="238"/>
        <end position="260"/>
    </location>
</feature>
<proteinExistence type="predicted"/>
<feature type="compositionally biased region" description="Low complexity" evidence="8">
    <location>
        <begin position="966"/>
        <end position="977"/>
    </location>
</feature>
<keyword evidence="3" id="KW-1003">Cell membrane</keyword>
<feature type="transmembrane region" description="Helical" evidence="9">
    <location>
        <begin position="624"/>
        <end position="643"/>
    </location>
</feature>
<dbReference type="PANTHER" id="PTHR43373">
    <property type="entry name" value="NA(+)/H(+) ANTIPORTER SUBUNIT"/>
    <property type="match status" value="1"/>
</dbReference>
<dbReference type="Pfam" id="PF04039">
    <property type="entry name" value="MnhB"/>
    <property type="match status" value="1"/>
</dbReference>
<feature type="transmembrane region" description="Helical" evidence="9">
    <location>
        <begin position="319"/>
        <end position="342"/>
    </location>
</feature>
<feature type="transmembrane region" description="Helical" evidence="9">
    <location>
        <begin position="363"/>
        <end position="385"/>
    </location>
</feature>
<evidence type="ECO:0000313" key="14">
    <source>
        <dbReference type="EMBL" id="MEQ7846771.1"/>
    </source>
</evidence>
<comment type="caution">
    <text evidence="14">The sequence shown here is derived from an EMBL/GenBank/DDBJ whole genome shotgun (WGS) entry which is preliminary data.</text>
</comment>
<feature type="transmembrane region" description="Helical" evidence="9">
    <location>
        <begin position="809"/>
        <end position="831"/>
    </location>
</feature>
<feature type="transmembrane region" description="Helical" evidence="9">
    <location>
        <begin position="105"/>
        <end position="123"/>
    </location>
</feature>
<feature type="region of interest" description="Disordered" evidence="8">
    <location>
        <begin position="956"/>
        <end position="988"/>
    </location>
</feature>
<evidence type="ECO:0000256" key="6">
    <source>
        <dbReference type="ARBA" id="ARBA00023136"/>
    </source>
</evidence>
<feature type="transmembrane region" description="Helical" evidence="9">
    <location>
        <begin position="748"/>
        <end position="766"/>
    </location>
</feature>
<dbReference type="Proteomes" id="UP001482520">
    <property type="component" value="Unassembled WGS sequence"/>
</dbReference>
<dbReference type="EMBL" id="JBEGDP010000004">
    <property type="protein sequence ID" value="MEQ7846771.1"/>
    <property type="molecule type" value="Genomic_DNA"/>
</dbReference>
<comment type="subcellular location">
    <subcellularLocation>
        <location evidence="1">Cell membrane</location>
        <topology evidence="1">Multi-pass membrane protein</topology>
    </subcellularLocation>
    <subcellularLocation>
        <location evidence="7">Membrane</location>
        <topology evidence="7">Multi-pass membrane protein</topology>
    </subcellularLocation>
</comment>
<feature type="compositionally biased region" description="Basic and acidic residues" evidence="8">
    <location>
        <begin position="978"/>
        <end position="988"/>
    </location>
</feature>
<keyword evidence="2" id="KW-0813">Transport</keyword>
<evidence type="ECO:0000256" key="3">
    <source>
        <dbReference type="ARBA" id="ARBA00022475"/>
    </source>
</evidence>
<accession>A0ABV1NW70</accession>
<feature type="transmembrane region" description="Helical" evidence="9">
    <location>
        <begin position="74"/>
        <end position="93"/>
    </location>
</feature>
<protein>
    <submittedName>
        <fullName evidence="14">Na+/H+ antiporter subunit A</fullName>
    </submittedName>
</protein>
<feature type="transmembrane region" description="Helical" evidence="9">
    <location>
        <begin position="600"/>
        <end position="617"/>
    </location>
</feature>
<feature type="transmembrane region" description="Helical" evidence="9">
    <location>
        <begin position="293"/>
        <end position="313"/>
    </location>
</feature>
<feature type="transmembrane region" description="Helical" evidence="9">
    <location>
        <begin position="503"/>
        <end position="522"/>
    </location>
</feature>
<keyword evidence="4 7" id="KW-0812">Transmembrane</keyword>
<dbReference type="Gene3D" id="1.20.120.1200">
    <property type="entry name" value="NADH-ubiquinone/plastoquinone oxidoreductase chain 6, subunit NuoJ"/>
    <property type="match status" value="1"/>
</dbReference>
<dbReference type="InterPro" id="IPR050616">
    <property type="entry name" value="CPA3_Na-H_Antiporter_A"/>
</dbReference>
<dbReference type="Pfam" id="PF13244">
    <property type="entry name" value="MbhD"/>
    <property type="match status" value="1"/>
</dbReference>
<dbReference type="NCBIfam" id="NF009284">
    <property type="entry name" value="PRK12644.1"/>
    <property type="match status" value="1"/>
</dbReference>
<dbReference type="Pfam" id="PF00361">
    <property type="entry name" value="Proton_antipo_M"/>
    <property type="match status" value="1"/>
</dbReference>
<evidence type="ECO:0000256" key="2">
    <source>
        <dbReference type="ARBA" id="ARBA00022448"/>
    </source>
</evidence>
<feature type="transmembrane region" description="Helical" evidence="9">
    <location>
        <begin position="837"/>
        <end position="857"/>
    </location>
</feature>
<feature type="domain" description="Na+/H+ antiporter MnhB subunit-related protein" evidence="11">
    <location>
        <begin position="810"/>
        <end position="933"/>
    </location>
</feature>
<evidence type="ECO:0000259" key="10">
    <source>
        <dbReference type="Pfam" id="PF00361"/>
    </source>
</evidence>
<name>A0ABV1NW70_9ACTN</name>
<dbReference type="PRINTS" id="PR01434">
    <property type="entry name" value="NADHDHGNASE5"/>
</dbReference>
<feature type="transmembrane region" description="Helical" evidence="9">
    <location>
        <begin position="649"/>
        <end position="668"/>
    </location>
</feature>
<dbReference type="InterPro" id="IPR025383">
    <property type="entry name" value="MrpA_C/MbhD"/>
</dbReference>
<dbReference type="Pfam" id="PF20501">
    <property type="entry name" value="MbhE"/>
    <property type="match status" value="1"/>
</dbReference>
<feature type="transmembrane region" description="Helical" evidence="9">
    <location>
        <begin position="159"/>
        <end position="181"/>
    </location>
</feature>
<feature type="transmembrane region" description="Helical" evidence="9">
    <location>
        <begin position="917"/>
        <end position="936"/>
    </location>
</feature>
<evidence type="ECO:0000256" key="9">
    <source>
        <dbReference type="SAM" id="Phobius"/>
    </source>
</evidence>
<dbReference type="InterPro" id="IPR042106">
    <property type="entry name" value="Nuo/plastoQ_OxRdtase_6_NuoJ"/>
</dbReference>
<evidence type="ECO:0000256" key="4">
    <source>
        <dbReference type="ARBA" id="ARBA00022692"/>
    </source>
</evidence>
<feature type="transmembrane region" description="Helical" evidence="9">
    <location>
        <begin position="201"/>
        <end position="226"/>
    </location>
</feature>
<evidence type="ECO:0000313" key="15">
    <source>
        <dbReference type="Proteomes" id="UP001482520"/>
    </source>
</evidence>
<feature type="transmembrane region" description="Helical" evidence="9">
    <location>
        <begin position="569"/>
        <end position="588"/>
    </location>
</feature>
<keyword evidence="6 9" id="KW-0472">Membrane</keyword>
<feature type="transmembrane region" description="Helical" evidence="9">
    <location>
        <begin position="266"/>
        <end position="286"/>
    </location>
</feature>
<feature type="domain" description="MrpA C-terminal/MbhE" evidence="13">
    <location>
        <begin position="687"/>
        <end position="762"/>
    </location>
</feature>
<organism evidence="14 15">
    <name type="scientific">Nocardioides kribbensis</name>
    <dbReference type="NCBI Taxonomy" id="305517"/>
    <lineage>
        <taxon>Bacteria</taxon>
        <taxon>Bacillati</taxon>
        <taxon>Actinomycetota</taxon>
        <taxon>Actinomycetes</taxon>
        <taxon>Propionibacteriales</taxon>
        <taxon>Nocardioidaceae</taxon>
        <taxon>Nocardioides</taxon>
    </lineage>
</organism>
<evidence type="ECO:0000256" key="8">
    <source>
        <dbReference type="SAM" id="MobiDB-lite"/>
    </source>
</evidence>
<evidence type="ECO:0000256" key="7">
    <source>
        <dbReference type="RuleBase" id="RU000320"/>
    </source>
</evidence>
<dbReference type="InterPro" id="IPR001750">
    <property type="entry name" value="ND/Mrp_TM"/>
</dbReference>
<feature type="transmembrane region" description="Helical" evidence="9">
    <location>
        <begin position="877"/>
        <end position="897"/>
    </location>
</feature>
<reference evidence="14 15" key="1">
    <citation type="submission" date="2024-02" db="EMBL/GenBank/DDBJ databases">
        <title>Full genome sequence of Nocardioides kribbensis.</title>
        <authorList>
            <person name="Poletto B.L."/>
            <person name="Silva G."/>
            <person name="Galante D."/>
            <person name="Campos K.R."/>
            <person name="Santos M.B.N."/>
            <person name="Sacchi C.T."/>
        </authorList>
    </citation>
    <scope>NUCLEOTIDE SEQUENCE [LARGE SCALE GENOMIC DNA]</scope>
    <source>
        <strain evidence="14 15">O4R</strain>
    </source>
</reference>
<dbReference type="RefSeq" id="WP_349804069.1">
    <property type="nucleotide sequence ID" value="NZ_JBEGDP010000004.1"/>
</dbReference>
<feature type="transmembrane region" description="Helical" evidence="9">
    <location>
        <begin position="129"/>
        <end position="147"/>
    </location>
</feature>
<evidence type="ECO:0000259" key="12">
    <source>
        <dbReference type="Pfam" id="PF13244"/>
    </source>
</evidence>
<feature type="transmembrane region" description="Helical" evidence="9">
    <location>
        <begin position="451"/>
        <end position="472"/>
    </location>
</feature>
<dbReference type="InterPro" id="IPR007182">
    <property type="entry name" value="MnhB"/>
</dbReference>
<dbReference type="InterPro" id="IPR046806">
    <property type="entry name" value="MrpA_C/MbhE"/>
</dbReference>
<evidence type="ECO:0000259" key="13">
    <source>
        <dbReference type="Pfam" id="PF20501"/>
    </source>
</evidence>
<keyword evidence="5 9" id="KW-1133">Transmembrane helix</keyword>
<feature type="domain" description="NADH:quinone oxidoreductase/Mrp antiporter transmembrane" evidence="10">
    <location>
        <begin position="125"/>
        <end position="396"/>
    </location>
</feature>
<dbReference type="PANTHER" id="PTHR43373:SF1">
    <property type="entry name" value="NA(+)_H(+) ANTIPORTER SUBUNIT A"/>
    <property type="match status" value="1"/>
</dbReference>
<sequence length="988" mass="102689">MLLLVTAHLLVAALCPVLVRTLGLRAFWLVATVPAATTVWALTQTSRVADGRARVEVTGWVPSLGLDLAFRMGALQWLLVLVVAGIGAVVLAYCRWYFSPDSRDLGRFAGVLVAFVGAMLGLVLADDLLLVYVFWELTTVFSFVLIGHDPTRRAHRQSALQALLVTTFGGLAMLVGMLLLGHAAGTFRISEILADPPTGTAVTVAVLLVLVGAATKSALLPFHVWLPGAMVAPTPVSAYLHAASMVKAGVYLVALLAPAFAASAGWRPALLVLGVATMLLGGWRALRQIDVKLLLAYGTVSQLGFLLVVLGLGTRSATLAGLGLLLAHALFKAALFLVVGVIDRSTGTRDMHELSGLGRRLPVLAAAATVAAASMAGVPPLLGFVSKEASLVALVDLAREGEGTGLGPVAGWAVLLGVVAGSVLTAAYSARFVWGAFATKPGVEPTRVDHVPAGFAAGPVLLTGLTVALGLLGPTLTGLLAPAVEVFPEGAHEPELTLWHGPGLALLLSVVVLALGAAAHVGRAPVARLQGSWGTDRSLEHGYRLVMRGVDRAAVEVTGLTQRGSVSTYLAIILLVVLVVPGSTLLLADASEIDVVAWDTPAQAVVGLVAVGAAVMATRARRRLRAVVLAGVTGYGAALLFVLHGAPDLALTQILVETVSLLVFVLVLRRLPEYFTDRPLARSRWWRVALAVAVGTAVAGFMLVAGSARTAAPVSIAFPPEAVSYGGGKNIVNVVLVDVRAWDTLGELSVLVAAATGVASLVFVTARDAGIRRVHEIPYPAGVRKIPTRPGRRAWLPGSRTLSPDRRSIVFEVITRLLFHAMVVFSVYLLIAGHNLPGGGFAAGMVTGLALAVRYLAGGRYELDEAAPIDAGRLIGAGLAVAAASAMAPLAFGGSVLQSADITIHLGPLGEPHLVTSVFFDIGVYLVVIGLVLDLLRALGSRIDRHILADERAALAARRGDPAPDPARGPTTQPTDQPTDHATPEGAR</sequence>
<evidence type="ECO:0000256" key="1">
    <source>
        <dbReference type="ARBA" id="ARBA00004651"/>
    </source>
</evidence>
<keyword evidence="15" id="KW-1185">Reference proteome</keyword>
<gene>
    <name evidence="14" type="ORF">V6R90_05730</name>
</gene>
<evidence type="ECO:0000256" key="5">
    <source>
        <dbReference type="ARBA" id="ARBA00022989"/>
    </source>
</evidence>
<evidence type="ECO:0000259" key="11">
    <source>
        <dbReference type="Pfam" id="PF04039"/>
    </source>
</evidence>